<proteinExistence type="predicted"/>
<dbReference type="RefSeq" id="WP_092652401.1">
    <property type="nucleotide sequence ID" value="NZ_LT629732.1"/>
</dbReference>
<name>A0A1H1Q321_9ACTN</name>
<dbReference type="PANTHER" id="PTHR36166">
    <property type="entry name" value="CHROMOSOME 9, WHOLE GENOME SHOTGUN SEQUENCE"/>
    <property type="match status" value="1"/>
</dbReference>
<dbReference type="Pfam" id="PF10604">
    <property type="entry name" value="Polyketide_cyc2"/>
    <property type="match status" value="1"/>
</dbReference>
<gene>
    <name evidence="2" type="ORF">SAMN04489717_1863</name>
</gene>
<dbReference type="AlphaFoldDB" id="A0A1H1Q321"/>
<dbReference type="CDD" id="cd07822">
    <property type="entry name" value="SRPBCC_4"/>
    <property type="match status" value="1"/>
</dbReference>
<evidence type="ECO:0008006" key="4">
    <source>
        <dbReference type="Google" id="ProtNLM"/>
    </source>
</evidence>
<dbReference type="InterPro" id="IPR019587">
    <property type="entry name" value="Polyketide_cyclase/dehydratase"/>
</dbReference>
<dbReference type="PANTHER" id="PTHR36166:SF1">
    <property type="entry name" value="SRPBCC DOMAIN-CONTAINING PROTEIN"/>
    <property type="match status" value="1"/>
</dbReference>
<dbReference type="STRING" id="117157.SAMN04489717_1863"/>
<accession>A0A1H1Q321</accession>
<keyword evidence="1" id="KW-0472">Membrane</keyword>
<evidence type="ECO:0000313" key="2">
    <source>
        <dbReference type="EMBL" id="SDS17892.1"/>
    </source>
</evidence>
<dbReference type="EMBL" id="LT629732">
    <property type="protein sequence ID" value="SDS17892.1"/>
    <property type="molecule type" value="Genomic_DNA"/>
</dbReference>
<sequence>MTVEQPTVKSTLPAVPGGRRRRRRWPYALLAVLALLAGGVVWQRAHPVVLRAEVDIDAGPDRVWAVLADLPAYREWNPFIVRSGGRLQVGQKLTNVHRFGTKTMVIEPTLLAVEPGHELRWIGRLGIPGIFDGEHSFVLTRTAAGGTHVVQQETFRGVAVPFLSGWLHRDTQPGFDALNSSLRDRVESGYR</sequence>
<evidence type="ECO:0000313" key="3">
    <source>
        <dbReference type="Proteomes" id="UP000198983"/>
    </source>
</evidence>
<keyword evidence="1" id="KW-0812">Transmembrane</keyword>
<evidence type="ECO:0000256" key="1">
    <source>
        <dbReference type="SAM" id="Phobius"/>
    </source>
</evidence>
<dbReference type="OrthoDB" id="191189at2"/>
<dbReference type="SUPFAM" id="SSF55961">
    <property type="entry name" value="Bet v1-like"/>
    <property type="match status" value="1"/>
</dbReference>
<dbReference type="Gene3D" id="3.30.530.20">
    <property type="match status" value="1"/>
</dbReference>
<organism evidence="2 3">
    <name type="scientific">Actinopolymorpha singaporensis</name>
    <dbReference type="NCBI Taxonomy" id="117157"/>
    <lineage>
        <taxon>Bacteria</taxon>
        <taxon>Bacillati</taxon>
        <taxon>Actinomycetota</taxon>
        <taxon>Actinomycetes</taxon>
        <taxon>Propionibacteriales</taxon>
        <taxon>Actinopolymorphaceae</taxon>
        <taxon>Actinopolymorpha</taxon>
    </lineage>
</organism>
<feature type="transmembrane region" description="Helical" evidence="1">
    <location>
        <begin position="25"/>
        <end position="42"/>
    </location>
</feature>
<reference evidence="2 3" key="1">
    <citation type="submission" date="2016-10" db="EMBL/GenBank/DDBJ databases">
        <authorList>
            <person name="de Groot N.N."/>
        </authorList>
    </citation>
    <scope>NUCLEOTIDE SEQUENCE [LARGE SCALE GENOMIC DNA]</scope>
    <source>
        <strain evidence="2 3">DSM 22024</strain>
    </source>
</reference>
<dbReference type="InterPro" id="IPR023393">
    <property type="entry name" value="START-like_dom_sf"/>
</dbReference>
<keyword evidence="1" id="KW-1133">Transmembrane helix</keyword>
<protein>
    <recommendedName>
        <fullName evidence="4">Polyketide cyclase / dehydrase and lipid transport</fullName>
    </recommendedName>
</protein>
<keyword evidence="3" id="KW-1185">Reference proteome</keyword>
<dbReference type="Proteomes" id="UP000198983">
    <property type="component" value="Chromosome I"/>
</dbReference>